<protein>
    <submittedName>
        <fullName evidence="2">Uncharacterized protein</fullName>
    </submittedName>
</protein>
<name>A0A974Y1P9_9GAMM</name>
<keyword evidence="1" id="KW-1133">Transmembrane helix</keyword>
<feature type="transmembrane region" description="Helical" evidence="1">
    <location>
        <begin position="136"/>
        <end position="160"/>
    </location>
</feature>
<keyword evidence="3" id="KW-1185">Reference proteome</keyword>
<feature type="transmembrane region" description="Helical" evidence="1">
    <location>
        <begin position="110"/>
        <end position="130"/>
    </location>
</feature>
<sequence>MHAQLHRASARARLDPATLAWGGLLIATTDFLFCLAFWLPLGSSVPRLLQSVAAGALGRDAFAGGWPAAALGAGFMWLIGTMFVGAYALAAQRLDTLRRHAARQGPLYGLVLYLVMLRVVVPLSAAPAPAQASTAWTLACLPMFAVFGTLAAVLGARAVMVRR</sequence>
<feature type="transmembrane region" description="Helical" evidence="1">
    <location>
        <begin position="61"/>
        <end position="89"/>
    </location>
</feature>
<evidence type="ECO:0000313" key="3">
    <source>
        <dbReference type="Proteomes" id="UP000639274"/>
    </source>
</evidence>
<dbReference type="EMBL" id="CP071518">
    <property type="protein sequence ID" value="QSX79802.1"/>
    <property type="molecule type" value="Genomic_DNA"/>
</dbReference>
<dbReference type="Proteomes" id="UP000639274">
    <property type="component" value="Chromosome"/>
</dbReference>
<keyword evidence="1" id="KW-0812">Transmembrane</keyword>
<evidence type="ECO:0000256" key="1">
    <source>
        <dbReference type="SAM" id="Phobius"/>
    </source>
</evidence>
<evidence type="ECO:0000313" key="2">
    <source>
        <dbReference type="EMBL" id="QSX79802.1"/>
    </source>
</evidence>
<gene>
    <name evidence="2" type="ORF">I8J32_008215</name>
</gene>
<reference evidence="2 3" key="1">
    <citation type="submission" date="2021-03" db="EMBL/GenBank/DDBJ databases">
        <title>Lysobacter sp. nov. isolated from soil of gangwondo yeongwol, south Korea.</title>
        <authorList>
            <person name="Kim K.R."/>
            <person name="Kim K.H."/>
            <person name="Jeon C.O."/>
        </authorList>
    </citation>
    <scope>NUCLEOTIDE SEQUENCE [LARGE SCALE GENOMIC DNA]</scope>
    <source>
        <strain evidence="2 3">R19</strain>
    </source>
</reference>
<dbReference type="AlphaFoldDB" id="A0A974Y1P9"/>
<proteinExistence type="predicted"/>
<organism evidence="2 3">
    <name type="scientific">Agrilutibacter solisilvae</name>
    <dbReference type="NCBI Taxonomy" id="2763317"/>
    <lineage>
        <taxon>Bacteria</taxon>
        <taxon>Pseudomonadati</taxon>
        <taxon>Pseudomonadota</taxon>
        <taxon>Gammaproteobacteria</taxon>
        <taxon>Lysobacterales</taxon>
        <taxon>Lysobacteraceae</taxon>
        <taxon>Agrilutibacter</taxon>
    </lineage>
</organism>
<dbReference type="KEGG" id="lsf:I8J32_008215"/>
<dbReference type="RefSeq" id="WP_200610570.1">
    <property type="nucleotide sequence ID" value="NZ_CP071518.1"/>
</dbReference>
<keyword evidence="1" id="KW-0472">Membrane</keyword>
<accession>A0A974Y1P9</accession>
<feature type="transmembrane region" description="Helical" evidence="1">
    <location>
        <begin position="21"/>
        <end position="41"/>
    </location>
</feature>